<name>A0A9K3DDA8_9EUKA</name>
<evidence type="ECO:0000313" key="2">
    <source>
        <dbReference type="Proteomes" id="UP000265618"/>
    </source>
</evidence>
<sequence>WDPEYKCYTVEGTACGLGLAPVLSVVIEGVTLMSSTVTLAQIPVADTSSYTAVDYAQPGDSVLFTLLPSDACGVVIASLTVDLLVVCDSVTVVNAAVPDAGTGMYSHSHTFTAEGICTVTMSATVGITYTTLATGTLYIAPTSVLVGTEYVHVSADYTTVSGIPVAMEAYDITLSLADLSGSVIQHNLTPLMGWDGGLGAVSWNADNYSYTLSGSICDGYQAASSFAASVSGVAVFSQAVSYPTVVSEA</sequence>
<accession>A0A9K3DDA8</accession>
<reference evidence="1 2" key="1">
    <citation type="journal article" date="2018" name="PLoS ONE">
        <title>The draft genome of Kipferlia bialata reveals reductive genome evolution in fornicate parasites.</title>
        <authorList>
            <person name="Tanifuji G."/>
            <person name="Takabayashi S."/>
            <person name="Kume K."/>
            <person name="Takagi M."/>
            <person name="Nakayama T."/>
            <person name="Kamikawa R."/>
            <person name="Inagaki Y."/>
            <person name="Hashimoto T."/>
        </authorList>
    </citation>
    <scope>NUCLEOTIDE SEQUENCE [LARGE SCALE GENOMIC DNA]</scope>
    <source>
        <strain evidence="1">NY0173</strain>
    </source>
</reference>
<feature type="non-terminal residue" evidence="1">
    <location>
        <position position="1"/>
    </location>
</feature>
<feature type="non-terminal residue" evidence="1">
    <location>
        <position position="249"/>
    </location>
</feature>
<evidence type="ECO:0000313" key="1">
    <source>
        <dbReference type="EMBL" id="GIQ91808.1"/>
    </source>
</evidence>
<keyword evidence="2" id="KW-1185">Reference proteome</keyword>
<protein>
    <submittedName>
        <fullName evidence="1">Uncharacterized protein</fullName>
    </submittedName>
</protein>
<organism evidence="1 2">
    <name type="scientific">Kipferlia bialata</name>
    <dbReference type="NCBI Taxonomy" id="797122"/>
    <lineage>
        <taxon>Eukaryota</taxon>
        <taxon>Metamonada</taxon>
        <taxon>Carpediemonas-like organisms</taxon>
        <taxon>Kipferlia</taxon>
    </lineage>
</organism>
<gene>
    <name evidence="1" type="ORF">KIPB_015217</name>
</gene>
<dbReference type="Proteomes" id="UP000265618">
    <property type="component" value="Unassembled WGS sequence"/>
</dbReference>
<proteinExistence type="predicted"/>
<dbReference type="EMBL" id="BDIP01008363">
    <property type="protein sequence ID" value="GIQ91808.1"/>
    <property type="molecule type" value="Genomic_DNA"/>
</dbReference>
<comment type="caution">
    <text evidence="1">The sequence shown here is derived from an EMBL/GenBank/DDBJ whole genome shotgun (WGS) entry which is preliminary data.</text>
</comment>
<dbReference type="AlphaFoldDB" id="A0A9K3DDA8"/>